<evidence type="ECO:0000256" key="3">
    <source>
        <dbReference type="ARBA" id="ARBA00022723"/>
    </source>
</evidence>
<keyword evidence="5" id="KW-0223">Dioxygenase</keyword>
<proteinExistence type="inferred from homology"/>
<keyword evidence="7" id="KW-0408">Iron</keyword>
<dbReference type="Proteomes" id="UP000515158">
    <property type="component" value="Unplaced"/>
</dbReference>
<organism evidence="13">
    <name type="scientific">Thrips palmi</name>
    <name type="common">Melon thrips</name>
    <dbReference type="NCBI Taxonomy" id="161013"/>
    <lineage>
        <taxon>Eukaryota</taxon>
        <taxon>Metazoa</taxon>
        <taxon>Ecdysozoa</taxon>
        <taxon>Arthropoda</taxon>
        <taxon>Hexapoda</taxon>
        <taxon>Insecta</taxon>
        <taxon>Pterygota</taxon>
        <taxon>Neoptera</taxon>
        <taxon>Paraneoptera</taxon>
        <taxon>Thysanoptera</taxon>
        <taxon>Terebrantia</taxon>
        <taxon>Thripoidea</taxon>
        <taxon>Thripidae</taxon>
        <taxon>Thrips</taxon>
    </lineage>
</organism>
<evidence type="ECO:0000259" key="11">
    <source>
        <dbReference type="PROSITE" id="PS51471"/>
    </source>
</evidence>
<dbReference type="GO" id="GO:0031418">
    <property type="term" value="F:L-ascorbic acid binding"/>
    <property type="evidence" value="ECO:0007669"/>
    <property type="project" value="UniProtKB-KW"/>
</dbReference>
<dbReference type="InterPro" id="IPR039558">
    <property type="entry name" value="TPA1/OFD1_N"/>
</dbReference>
<dbReference type="GO" id="GO:0006449">
    <property type="term" value="P:regulation of translational termination"/>
    <property type="evidence" value="ECO:0007669"/>
    <property type="project" value="TreeGrafter"/>
</dbReference>
<evidence type="ECO:0000256" key="4">
    <source>
        <dbReference type="ARBA" id="ARBA00022896"/>
    </source>
</evidence>
<dbReference type="Gene3D" id="2.60.120.620">
    <property type="entry name" value="q2cbj1_9rhob like domain"/>
    <property type="match status" value="2"/>
</dbReference>
<comment type="cofactor">
    <cofactor evidence="1">
        <name>L-ascorbate</name>
        <dbReference type="ChEBI" id="CHEBI:38290"/>
    </cofactor>
</comment>
<comment type="similarity">
    <text evidence="2">Belongs to the TPA1 family.</text>
</comment>
<dbReference type="CTD" id="19834718"/>
<dbReference type="PANTHER" id="PTHR12117:SF0">
    <property type="entry name" value="PROLYL 3-HYDROXYLASE OGFOD1"/>
    <property type="match status" value="1"/>
</dbReference>
<dbReference type="PANTHER" id="PTHR12117">
    <property type="entry name" value="HISTONE ACETYLTRANSFERASE COMPLEX"/>
    <property type="match status" value="1"/>
</dbReference>
<dbReference type="GO" id="GO:0005737">
    <property type="term" value="C:cytoplasm"/>
    <property type="evidence" value="ECO:0007669"/>
    <property type="project" value="TreeGrafter"/>
</dbReference>
<reference evidence="13" key="1">
    <citation type="submission" date="2025-08" db="UniProtKB">
        <authorList>
            <consortium name="RefSeq"/>
        </authorList>
    </citation>
    <scope>IDENTIFICATION</scope>
    <source>
        <tissue evidence="13">Total insect</tissue>
    </source>
</reference>
<dbReference type="InParanoid" id="A0A6P9A3F7"/>
<keyword evidence="4" id="KW-0847">Vitamin C</keyword>
<dbReference type="GO" id="GO:0005506">
    <property type="term" value="F:iron ion binding"/>
    <property type="evidence" value="ECO:0007669"/>
    <property type="project" value="InterPro"/>
</dbReference>
<evidence type="ECO:0000256" key="7">
    <source>
        <dbReference type="ARBA" id="ARBA00023004"/>
    </source>
</evidence>
<evidence type="ECO:0000256" key="5">
    <source>
        <dbReference type="ARBA" id="ARBA00022964"/>
    </source>
</evidence>
<feature type="region of interest" description="Disordered" evidence="10">
    <location>
        <begin position="1"/>
        <end position="39"/>
    </location>
</feature>
<evidence type="ECO:0000256" key="10">
    <source>
        <dbReference type="SAM" id="MobiDB-lite"/>
    </source>
</evidence>
<dbReference type="OrthoDB" id="430522at2759"/>
<dbReference type="InterPro" id="IPR006620">
    <property type="entry name" value="Pro_4_hyd_alph"/>
</dbReference>
<dbReference type="KEGG" id="tpal:117651654"/>
<evidence type="ECO:0000256" key="2">
    <source>
        <dbReference type="ARBA" id="ARBA00007443"/>
    </source>
</evidence>
<sequence>MARTKQTRRKRKPLCPPANVPPVKRNGAPKKTQKLLKTASPNCTSTHSWAVKDMEVMEVDKLIFPLEPYMSQQHKKIREIWMNGEKYDDNVFNVDSAPFKHCVVKKMLRYNSHLDDVCKELLKLPYNLMLNDLYSCQQSCVAEANNSHPAINAIVKLIKGPLRAFVQRVTGKKFSDKMTITASQYKYTDRLLCHDDNLHDRSVAFIFYLCKDWHEKDGGSLDLFDCDSENQPRDVVKSIFPAYGSFAFFEVTHNSYHQVSEIINPKSVRLSINGWYHGEALPEQVVWHAPLPKMLTPINPRDVSLDKFVNSTWLDPKTHAQVKPSFERELSISLPNFLKPEVFEEVSNALTNLKIKWEACGPANHRRYHVAKPSSLPVVVSQFLKLLQSKLWFWFLSECTVDIDPDSRSTPKCWFEVQRWQAGDYTVLVDDDPLNNMTGIDVHLYFGVEHQKHGGEVYYLGPDRDDEGNLEEAFHLEPENNTATMVAHIEGMAVLTKYLDHRNKPFFKICARYSQSLD</sequence>
<dbReference type="GO" id="GO:0031543">
    <property type="term" value="F:peptidyl-proline dioxygenase activity"/>
    <property type="evidence" value="ECO:0007669"/>
    <property type="project" value="TreeGrafter"/>
</dbReference>
<dbReference type="AlphaFoldDB" id="A0A6P9A3F7"/>
<comment type="catalytic activity">
    <reaction evidence="9">
        <text>[ribosomal protein uS12]-L-proline + 2-oxoglutarate + O2 = [ribosomal protein uS12]-(3S)-3-hydroxy-L-proline + succinate + CO2</text>
        <dbReference type="Rhea" id="RHEA:54156"/>
        <dbReference type="Rhea" id="RHEA-COMP:13816"/>
        <dbReference type="Rhea" id="RHEA-COMP:13818"/>
        <dbReference type="ChEBI" id="CHEBI:15379"/>
        <dbReference type="ChEBI" id="CHEBI:16526"/>
        <dbReference type="ChEBI" id="CHEBI:16810"/>
        <dbReference type="ChEBI" id="CHEBI:30031"/>
        <dbReference type="ChEBI" id="CHEBI:50342"/>
        <dbReference type="ChEBI" id="CHEBI:85428"/>
    </reaction>
</comment>
<evidence type="ECO:0000256" key="9">
    <source>
        <dbReference type="ARBA" id="ARBA00047444"/>
    </source>
</evidence>
<dbReference type="GeneID" id="117651654"/>
<feature type="domain" description="Fe2OG dioxygenase" evidence="11">
    <location>
        <begin position="176"/>
        <end position="278"/>
    </location>
</feature>
<feature type="compositionally biased region" description="Basic residues" evidence="10">
    <location>
        <begin position="1"/>
        <end position="13"/>
    </location>
</feature>
<dbReference type="Pfam" id="PF10637">
    <property type="entry name" value="Ofd1_CTDD"/>
    <property type="match status" value="1"/>
</dbReference>
<keyword evidence="6" id="KW-0560">Oxidoreductase</keyword>
<gene>
    <name evidence="13" type="primary">LOC117651654</name>
</gene>
<dbReference type="FunCoup" id="A0A6P9A3F7">
    <property type="interactions" value="1602"/>
</dbReference>
<name>A0A6P9A3F7_THRPL</name>
<dbReference type="InterPro" id="IPR019601">
    <property type="entry name" value="Oxoglutarate/Fe-dep_Oase_C"/>
</dbReference>
<keyword evidence="12" id="KW-1185">Reference proteome</keyword>
<dbReference type="SMART" id="SM00702">
    <property type="entry name" value="P4Hc"/>
    <property type="match status" value="1"/>
</dbReference>
<dbReference type="Pfam" id="PF13661">
    <property type="entry name" value="2OG-FeII_Oxy_4"/>
    <property type="match status" value="1"/>
</dbReference>
<evidence type="ECO:0000313" key="13">
    <source>
        <dbReference type="RefSeq" id="XP_034251744.1"/>
    </source>
</evidence>
<dbReference type="RefSeq" id="XP_034251744.1">
    <property type="nucleotide sequence ID" value="XM_034395853.1"/>
</dbReference>
<evidence type="ECO:0000256" key="1">
    <source>
        <dbReference type="ARBA" id="ARBA00001961"/>
    </source>
</evidence>
<dbReference type="PROSITE" id="PS51471">
    <property type="entry name" value="FE2OG_OXY"/>
    <property type="match status" value="1"/>
</dbReference>
<dbReference type="InterPro" id="IPR005123">
    <property type="entry name" value="Oxoglu/Fe-dep_dioxygenase_dom"/>
</dbReference>
<evidence type="ECO:0000313" key="12">
    <source>
        <dbReference type="Proteomes" id="UP000515158"/>
    </source>
</evidence>
<accession>A0A6P9A3F7</accession>
<protein>
    <recommendedName>
        <fullName evidence="8">uS12 prolyl 3-hydroxylase</fullName>
    </recommendedName>
</protein>
<evidence type="ECO:0000256" key="8">
    <source>
        <dbReference type="ARBA" id="ARBA00029938"/>
    </source>
</evidence>
<evidence type="ECO:0000256" key="6">
    <source>
        <dbReference type="ARBA" id="ARBA00023002"/>
    </source>
</evidence>
<dbReference type="InterPro" id="IPR051842">
    <property type="entry name" value="uS12_prolyl_hydroxylase"/>
</dbReference>
<keyword evidence="3" id="KW-0479">Metal-binding</keyword>